<feature type="domain" description="Ferric oxidoreductase" evidence="7">
    <location>
        <begin position="165"/>
        <end position="309"/>
    </location>
</feature>
<feature type="transmembrane region" description="Helical" evidence="6">
    <location>
        <begin position="118"/>
        <end position="136"/>
    </location>
</feature>
<dbReference type="PANTHER" id="PTHR14239:SF3">
    <property type="entry name" value="METALLOREDUCTASE STEAP1-RELATED"/>
    <property type="match status" value="1"/>
</dbReference>
<dbReference type="InterPro" id="IPR013130">
    <property type="entry name" value="Fe3_Rdtase_TM_dom"/>
</dbReference>
<dbReference type="GeneID" id="120027729"/>
<protein>
    <submittedName>
        <fullName evidence="9">STEAP family member 1B-like isoform X1</fullName>
    </submittedName>
</protein>
<comment type="subcellular location">
    <subcellularLocation>
        <location evidence="1">Membrane</location>
        <topology evidence="1">Multi-pass membrane protein</topology>
    </subcellularLocation>
</comment>
<reference evidence="9" key="1">
    <citation type="submission" date="2025-08" db="UniProtKB">
        <authorList>
            <consortium name="RefSeq"/>
        </authorList>
    </citation>
    <scope>IDENTIFICATION</scope>
    <source>
        <tissue evidence="9">White muscle</tissue>
    </source>
</reference>
<feature type="transmembrane region" description="Helical" evidence="6">
    <location>
        <begin position="208"/>
        <end position="227"/>
    </location>
</feature>
<dbReference type="Pfam" id="PF01794">
    <property type="entry name" value="Ferric_reduct"/>
    <property type="match status" value="1"/>
</dbReference>
<evidence type="ECO:0000256" key="2">
    <source>
        <dbReference type="ARBA" id="ARBA00007729"/>
    </source>
</evidence>
<organism evidence="8 9">
    <name type="scientific">Salvelinus namaycush</name>
    <name type="common">Lake trout</name>
    <name type="synonym">Salmo namaycush</name>
    <dbReference type="NCBI Taxonomy" id="8040"/>
    <lineage>
        <taxon>Eukaryota</taxon>
        <taxon>Metazoa</taxon>
        <taxon>Chordata</taxon>
        <taxon>Craniata</taxon>
        <taxon>Vertebrata</taxon>
        <taxon>Euteleostomi</taxon>
        <taxon>Actinopterygii</taxon>
        <taxon>Neopterygii</taxon>
        <taxon>Teleostei</taxon>
        <taxon>Protacanthopterygii</taxon>
        <taxon>Salmoniformes</taxon>
        <taxon>Salmonidae</taxon>
        <taxon>Salmoninae</taxon>
        <taxon>Salvelinus</taxon>
    </lineage>
</organism>
<evidence type="ECO:0000256" key="5">
    <source>
        <dbReference type="ARBA" id="ARBA00023136"/>
    </source>
</evidence>
<evidence type="ECO:0000313" key="9">
    <source>
        <dbReference type="RefSeq" id="XP_038828649.1"/>
    </source>
</evidence>
<dbReference type="PANTHER" id="PTHR14239">
    <property type="entry name" value="DUDULIN-RELATED"/>
    <property type="match status" value="1"/>
</dbReference>
<evidence type="ECO:0000259" key="7">
    <source>
        <dbReference type="Pfam" id="PF01794"/>
    </source>
</evidence>
<evidence type="ECO:0000256" key="1">
    <source>
        <dbReference type="ARBA" id="ARBA00004141"/>
    </source>
</evidence>
<keyword evidence="4 6" id="KW-1133">Transmembrane helix</keyword>
<gene>
    <name evidence="9" type="primary">LOC120027729</name>
</gene>
<dbReference type="InterPro" id="IPR051267">
    <property type="entry name" value="STEAP_metalloreductase"/>
</dbReference>
<sequence length="404" mass="46508">MNVLQAALYRRCHCGGLKWLYTQSVILDGVSEMMEKRQADSQNTVVEDQDTWHELAIMDPVDKPHLVHKDSEDQEALLLNGAKHPEHRPLLVSFALEEFEFPSSVCLEEMPLFPQWHLPLKLMAILMALTFLYTFIRDVLQPFVSQSRSDFYKIPILVMNKTLPWTAISLLALVYLPGLLAALLQLYRGTKYSSFPGWLERWMSMRKQLGLLAFFLAALHAIYSLCYPMRRSYRYKLLNWAYQQVQQNQEDSWVADDVWRMEIYVSLGIMGLGLLALLAISSLPSISDTLNWREFTWMQLLTGLLFVYLSSGPSVLQRSLGYAALVLCTAHALVYGWRKWVEPKHYVWYTPPSFILASLLPATVLLVKAVLLLPCLDRRLGQIRRGWESPRPPRGRGVTEKDSL</sequence>
<dbReference type="RefSeq" id="XP_038828649.1">
    <property type="nucleotide sequence ID" value="XM_038972721.1"/>
</dbReference>
<keyword evidence="3 6" id="KW-0812">Transmembrane</keyword>
<evidence type="ECO:0000313" key="8">
    <source>
        <dbReference type="Proteomes" id="UP000808372"/>
    </source>
</evidence>
<proteinExistence type="inferred from homology"/>
<evidence type="ECO:0000256" key="6">
    <source>
        <dbReference type="SAM" id="Phobius"/>
    </source>
</evidence>
<dbReference type="AlphaFoldDB" id="A0A8U0PRV3"/>
<accession>A0A8U0PRV3</accession>
<keyword evidence="8" id="KW-1185">Reference proteome</keyword>
<evidence type="ECO:0000256" key="3">
    <source>
        <dbReference type="ARBA" id="ARBA00022692"/>
    </source>
</evidence>
<keyword evidence="5 6" id="KW-0472">Membrane</keyword>
<feature type="transmembrane region" description="Helical" evidence="6">
    <location>
        <begin position="295"/>
        <end position="312"/>
    </location>
</feature>
<dbReference type="GO" id="GO:0005886">
    <property type="term" value="C:plasma membrane"/>
    <property type="evidence" value="ECO:0007669"/>
    <property type="project" value="TreeGrafter"/>
</dbReference>
<feature type="transmembrane region" description="Helical" evidence="6">
    <location>
        <begin position="263"/>
        <end position="283"/>
    </location>
</feature>
<feature type="transmembrane region" description="Helical" evidence="6">
    <location>
        <begin position="163"/>
        <end position="188"/>
    </location>
</feature>
<comment type="similarity">
    <text evidence="2">Belongs to the STEAP family.</text>
</comment>
<dbReference type="GO" id="GO:0005768">
    <property type="term" value="C:endosome"/>
    <property type="evidence" value="ECO:0007669"/>
    <property type="project" value="TreeGrafter"/>
</dbReference>
<feature type="transmembrane region" description="Helical" evidence="6">
    <location>
        <begin position="319"/>
        <end position="337"/>
    </location>
</feature>
<feature type="transmembrane region" description="Helical" evidence="6">
    <location>
        <begin position="353"/>
        <end position="376"/>
    </location>
</feature>
<dbReference type="KEGG" id="snh:120027729"/>
<dbReference type="Proteomes" id="UP000808372">
    <property type="component" value="Chromosome 33"/>
</dbReference>
<evidence type="ECO:0000256" key="4">
    <source>
        <dbReference type="ARBA" id="ARBA00022989"/>
    </source>
</evidence>
<name>A0A8U0PRV3_SALNM</name>